<evidence type="ECO:0000313" key="3">
    <source>
        <dbReference type="Proteomes" id="UP000464524"/>
    </source>
</evidence>
<evidence type="ECO:0000313" key="2">
    <source>
        <dbReference type="EMBL" id="QHJ10519.1"/>
    </source>
</evidence>
<dbReference type="AlphaFoldDB" id="A0A857JES1"/>
<accession>A0A857JES1</accession>
<proteinExistence type="predicted"/>
<keyword evidence="3" id="KW-1185">Reference proteome</keyword>
<reference evidence="2 3" key="1">
    <citation type="submission" date="2019-12" db="EMBL/GenBank/DDBJ databases">
        <title>Genome sequencing and assembly of endphytes of Porphyra tenera.</title>
        <authorList>
            <person name="Park J.M."/>
            <person name="Shin R."/>
            <person name="Jo S.H."/>
        </authorList>
    </citation>
    <scope>NUCLEOTIDE SEQUENCE [LARGE SCALE GENOMIC DNA]</scope>
    <source>
        <strain evidence="2 3">GPM4</strain>
    </source>
</reference>
<name>A0A857JES1_9ALTE</name>
<dbReference type="RefSeq" id="WP_160178387.1">
    <property type="nucleotide sequence ID" value="NZ_CP047656.1"/>
</dbReference>
<dbReference type="EMBL" id="CP047656">
    <property type="protein sequence ID" value="QHJ10519.1"/>
    <property type="molecule type" value="Genomic_DNA"/>
</dbReference>
<keyword evidence="1" id="KW-0812">Transmembrane</keyword>
<feature type="transmembrane region" description="Helical" evidence="1">
    <location>
        <begin position="62"/>
        <end position="83"/>
    </location>
</feature>
<evidence type="ECO:0000256" key="1">
    <source>
        <dbReference type="SAM" id="Phobius"/>
    </source>
</evidence>
<dbReference type="OrthoDB" id="6058359at2"/>
<keyword evidence="1" id="KW-0472">Membrane</keyword>
<feature type="transmembrane region" description="Helical" evidence="1">
    <location>
        <begin position="89"/>
        <end position="109"/>
    </location>
</feature>
<organism evidence="2 3">
    <name type="scientific">Paraglaciecola mesophila</name>
    <dbReference type="NCBI Taxonomy" id="197222"/>
    <lineage>
        <taxon>Bacteria</taxon>
        <taxon>Pseudomonadati</taxon>
        <taxon>Pseudomonadota</taxon>
        <taxon>Gammaproteobacteria</taxon>
        <taxon>Alteromonadales</taxon>
        <taxon>Alteromonadaceae</taxon>
        <taxon>Paraglaciecola</taxon>
    </lineage>
</organism>
<sequence length="211" mass="23864">MDYSKYSINELMDSLNKIDRDAHPENYKNLMSEVNCRKSELETTQKQAEEEFTVSIENRLKLLSWLQIATSVGFSITFIHALLSSKELIDLTVFGIIAVFNGVAGYRLLTRSSFGYELSYLNQILQILTINTGTVFFTYTGLGSFLVGIEGELFFRANILSTDFRFYTGENLGQFGIGVDLVAISFLSVLHSCRELGIDTKAYKRVKRDSL</sequence>
<keyword evidence="1" id="KW-1133">Transmembrane helix</keyword>
<dbReference type="Proteomes" id="UP000464524">
    <property type="component" value="Chromosome"/>
</dbReference>
<gene>
    <name evidence="2" type="ORF">FX988_00733</name>
</gene>
<protein>
    <submittedName>
        <fullName evidence="2">Uncharacterized protein</fullName>
    </submittedName>
</protein>
<dbReference type="KEGG" id="pmes:FX988_00733"/>